<evidence type="ECO:0008006" key="3">
    <source>
        <dbReference type="Google" id="ProtNLM"/>
    </source>
</evidence>
<dbReference type="AlphaFoldDB" id="A0AAX4H2Z8"/>
<dbReference type="InterPro" id="IPR040347">
    <property type="entry name" value="YBP1/2"/>
</dbReference>
<evidence type="ECO:0000313" key="1">
    <source>
        <dbReference type="EMBL" id="WPK22945.1"/>
    </source>
</evidence>
<dbReference type="RefSeq" id="XP_062875332.1">
    <property type="nucleotide sequence ID" value="XM_063019262.1"/>
</dbReference>
<gene>
    <name evidence="1" type="ORF">PUMCH_000168</name>
</gene>
<keyword evidence="2" id="KW-1185">Reference proteome</keyword>
<dbReference type="Pfam" id="PF08568">
    <property type="entry name" value="Kinetochor_Ybp2"/>
    <property type="match status" value="1"/>
</dbReference>
<accession>A0AAX4H2Z8</accession>
<dbReference type="KEGG" id="asau:88171237"/>
<name>A0AAX4H2Z8_9ASCO</name>
<reference evidence="1 2" key="1">
    <citation type="submission" date="2023-10" db="EMBL/GenBank/DDBJ databases">
        <title>Draft Genome Sequence of Candida saopaulonensis from a very Premature Infant with Sepsis.</title>
        <authorList>
            <person name="Ning Y."/>
            <person name="Dai R."/>
            <person name="Xiao M."/>
            <person name="Xu Y."/>
            <person name="Yan Q."/>
            <person name="Zhang L."/>
        </authorList>
    </citation>
    <scope>NUCLEOTIDE SEQUENCE [LARGE SCALE GENOMIC DNA]</scope>
    <source>
        <strain evidence="1 2">19XY460</strain>
    </source>
</reference>
<protein>
    <recommendedName>
        <fullName evidence="3">CAP1-binding-protein</fullName>
    </recommendedName>
</protein>
<dbReference type="GO" id="GO:0005737">
    <property type="term" value="C:cytoplasm"/>
    <property type="evidence" value="ECO:0007669"/>
    <property type="project" value="TreeGrafter"/>
</dbReference>
<dbReference type="InterPro" id="IPR013877">
    <property type="entry name" value="YAP-bd/ALF4/Glomulin"/>
</dbReference>
<dbReference type="GeneID" id="88171237"/>
<proteinExistence type="predicted"/>
<dbReference type="Proteomes" id="UP001338582">
    <property type="component" value="Chromosome 1"/>
</dbReference>
<organism evidence="1 2">
    <name type="scientific">Australozyma saopauloensis</name>
    <dbReference type="NCBI Taxonomy" id="291208"/>
    <lineage>
        <taxon>Eukaryota</taxon>
        <taxon>Fungi</taxon>
        <taxon>Dikarya</taxon>
        <taxon>Ascomycota</taxon>
        <taxon>Saccharomycotina</taxon>
        <taxon>Pichiomycetes</taxon>
        <taxon>Metschnikowiaceae</taxon>
        <taxon>Australozyma</taxon>
    </lineage>
</organism>
<dbReference type="PANTHER" id="PTHR28020:SF1">
    <property type="entry name" value="YAP1-BINDING PROTEIN 1-RELATED"/>
    <property type="match status" value="1"/>
</dbReference>
<evidence type="ECO:0000313" key="2">
    <source>
        <dbReference type="Proteomes" id="UP001338582"/>
    </source>
</evidence>
<dbReference type="EMBL" id="CP138894">
    <property type="protein sequence ID" value="WPK22945.1"/>
    <property type="molecule type" value="Genomic_DNA"/>
</dbReference>
<dbReference type="PANTHER" id="PTHR28020">
    <property type="entry name" value="YAP1-BINDING PROTEIN 1-RELATED"/>
    <property type="match status" value="1"/>
</dbReference>
<dbReference type="GO" id="GO:0034599">
    <property type="term" value="P:cellular response to oxidative stress"/>
    <property type="evidence" value="ECO:0007669"/>
    <property type="project" value="InterPro"/>
</dbReference>
<sequence length="668" mass="75970">MSETDSETRLQVSEETIEEKNFEKVLQLIREGAVDAAETSDYLSYSTLLDVQLSEPSRYTIDEREELLAQLLEALSSDSLLVYEIGWDLPSLLIPFIDSDDEFNTAIRDIPCVYKVLKLFEMLAIHGNAKELFLKSNELLASVELEIRDMKWEAATKMYEVKVYCLFELIISCLRRIHTLYPSRFLSMTVLSFINALYLNPPFTMETFHFSLRRMYDFARNYNKPPLPESIDEDEETLKKINDDEEYLQRKLLTAFITEGVNLICKQETIGLSADFFKGLQDQLSSDIRYTSAHTLKQPSIDRILLLTESFDMDLRKAFVDLISTTDSLISFPTASTPDDAYRNELFEKLTVDFQKNFASSILGGDSNVVTDSINGCATLFSYKIATTQDYDLIQISIEQAMKLGLRVLVPGLVHNSFTRRGLQDLSVFWMWLAIEQKGGQKALELVIATIPPIIISTYLQCLMFTLATSFKQSYFRFVTLTLITRLFSCAPETIAYNLLLNSLQECPYENVKAALVQVLKSLLIKDRVEEDLSANMSALGLDKSDQTSVPPPLPSREPPKLSKYINLTETMFTDLISLVDTYIDSAFKEDSLDLKVTPTLQAYLNLLIVIKNNEFVKAEEIQRICKELTAKIINVAQKCKNDPQQANSYNMSGMLAVSVERLSENNV</sequence>